<dbReference type="InterPro" id="IPR011009">
    <property type="entry name" value="Kinase-like_dom_sf"/>
</dbReference>
<dbReference type="InterPro" id="IPR000719">
    <property type="entry name" value="Prot_kinase_dom"/>
</dbReference>
<evidence type="ECO:0000313" key="14">
    <source>
        <dbReference type="EMBL" id="KAK9960398.1"/>
    </source>
</evidence>
<dbReference type="PROSITE" id="PS00107">
    <property type="entry name" value="PROTEIN_KINASE_ATP"/>
    <property type="match status" value="1"/>
</dbReference>
<dbReference type="GO" id="GO:0005524">
    <property type="term" value="F:ATP binding"/>
    <property type="evidence" value="ECO:0007669"/>
    <property type="project" value="UniProtKB-UniRule"/>
</dbReference>
<dbReference type="EC" id="2.7.11.1" evidence="2"/>
<feature type="compositionally biased region" description="Polar residues" evidence="12">
    <location>
        <begin position="92"/>
        <end position="104"/>
    </location>
</feature>
<dbReference type="GO" id="GO:0004674">
    <property type="term" value="F:protein serine/threonine kinase activity"/>
    <property type="evidence" value="ECO:0007669"/>
    <property type="project" value="UniProtKB-KW"/>
</dbReference>
<protein>
    <recommendedName>
        <fullName evidence="2">non-specific serine/threonine protein kinase</fullName>
        <ecNumber evidence="2">2.7.11.1</ecNumber>
    </recommendedName>
</protein>
<sequence length="443" mass="48356">MKKDIRAFFQRAWRTIKSTLCCYKDNKVGSDPCGINPMDPADLQPRISGLSWVLTDPGPSYYERTSDPYPDDPEPSLVPGPSSLEPVANQDPADSQSGSVSLDSQLMLDPGPSYLVSELTSVLTPSSPVFSSSSLELTPEMGLADPKSKSIPGSSSLKLTPGVDLADPEPKFVPGSSTLEMTPGVDLADPEPKLTPGAYTLDVEPVPGPSGFWPATGSFSSFYEVKELLGSGGFATVCKGIRRFDNQMVAIKFLHKRSWDKFINLPGSTEPLLAEVAVNLLMRKPPKSPHIVQMLDWFDMPQQHIIIMEYPYPCETLLSFITRNRGFLDETVARGLMHQAVLAAKHCIDQGVFHNDIKTDNILVNTETLLLQLIDFGCSELFKTSVGRELAVQSTVWSLGRVLLDMVSGDQPLSVLQKSRIRGHPAHSKSTPSTCPHSSEQPS</sequence>
<dbReference type="GO" id="GO:0043066">
    <property type="term" value="P:negative regulation of apoptotic process"/>
    <property type="evidence" value="ECO:0007669"/>
    <property type="project" value="TreeGrafter"/>
</dbReference>
<feature type="compositionally biased region" description="Polar residues" evidence="12">
    <location>
        <begin position="428"/>
        <end position="443"/>
    </location>
</feature>
<dbReference type="Gene3D" id="3.30.200.20">
    <property type="entry name" value="Phosphorylase Kinase, domain 1"/>
    <property type="match status" value="1"/>
</dbReference>
<dbReference type="PANTHER" id="PTHR22984">
    <property type="entry name" value="SERINE/THREONINE-PROTEIN KINASE PIM"/>
    <property type="match status" value="1"/>
</dbReference>
<comment type="similarity">
    <text evidence="1">Belongs to the protein kinase superfamily. CAMK Ser/Thr protein kinase family. PIM subfamily.</text>
</comment>
<evidence type="ECO:0000256" key="1">
    <source>
        <dbReference type="ARBA" id="ARBA00005505"/>
    </source>
</evidence>
<dbReference type="EMBL" id="JAWDJR010000016">
    <property type="protein sequence ID" value="KAK9960398.1"/>
    <property type="molecule type" value="Genomic_DNA"/>
</dbReference>
<dbReference type="Gene3D" id="1.10.510.10">
    <property type="entry name" value="Transferase(Phosphotransferase) domain 1"/>
    <property type="match status" value="1"/>
</dbReference>
<evidence type="ECO:0000256" key="6">
    <source>
        <dbReference type="ARBA" id="ARBA00022777"/>
    </source>
</evidence>
<evidence type="ECO:0000259" key="13">
    <source>
        <dbReference type="PROSITE" id="PS50011"/>
    </source>
</evidence>
<evidence type="ECO:0000256" key="8">
    <source>
        <dbReference type="ARBA" id="ARBA00047899"/>
    </source>
</evidence>
<proteinExistence type="inferred from homology"/>
<dbReference type="InterPro" id="IPR008271">
    <property type="entry name" value="Ser/Thr_kinase_AS"/>
</dbReference>
<dbReference type="InterPro" id="IPR051138">
    <property type="entry name" value="PIM_Ser/Thr_kinase"/>
</dbReference>
<evidence type="ECO:0000256" key="11">
    <source>
        <dbReference type="RuleBase" id="RU000304"/>
    </source>
</evidence>
<comment type="catalytic activity">
    <reaction evidence="9">
        <text>L-seryl-[protein] + ATP = O-phospho-L-seryl-[protein] + ADP + H(+)</text>
        <dbReference type="Rhea" id="RHEA:17989"/>
        <dbReference type="Rhea" id="RHEA-COMP:9863"/>
        <dbReference type="Rhea" id="RHEA-COMP:11604"/>
        <dbReference type="ChEBI" id="CHEBI:15378"/>
        <dbReference type="ChEBI" id="CHEBI:29999"/>
        <dbReference type="ChEBI" id="CHEBI:30616"/>
        <dbReference type="ChEBI" id="CHEBI:83421"/>
        <dbReference type="ChEBI" id="CHEBI:456216"/>
        <dbReference type="EC" id="2.7.11.1"/>
    </reaction>
</comment>
<dbReference type="PROSITE" id="PS50011">
    <property type="entry name" value="PROTEIN_KINASE_DOM"/>
    <property type="match status" value="1"/>
</dbReference>
<keyword evidence="4" id="KW-0808">Transferase</keyword>
<feature type="binding site" evidence="10">
    <location>
        <position position="252"/>
    </location>
    <ligand>
        <name>ATP</name>
        <dbReference type="ChEBI" id="CHEBI:30616"/>
    </ligand>
</feature>
<keyword evidence="7 10" id="KW-0067">ATP-binding</keyword>
<evidence type="ECO:0000256" key="4">
    <source>
        <dbReference type="ARBA" id="ARBA00022679"/>
    </source>
</evidence>
<keyword evidence="15" id="KW-1185">Reference proteome</keyword>
<evidence type="ECO:0000256" key="5">
    <source>
        <dbReference type="ARBA" id="ARBA00022741"/>
    </source>
</evidence>
<organism evidence="14 15">
    <name type="scientific">Culter alburnus</name>
    <name type="common">Topmouth culter</name>
    <dbReference type="NCBI Taxonomy" id="194366"/>
    <lineage>
        <taxon>Eukaryota</taxon>
        <taxon>Metazoa</taxon>
        <taxon>Chordata</taxon>
        <taxon>Craniata</taxon>
        <taxon>Vertebrata</taxon>
        <taxon>Euteleostomi</taxon>
        <taxon>Actinopterygii</taxon>
        <taxon>Neopterygii</taxon>
        <taxon>Teleostei</taxon>
        <taxon>Ostariophysi</taxon>
        <taxon>Cypriniformes</taxon>
        <taxon>Xenocyprididae</taxon>
        <taxon>Xenocypridinae</taxon>
        <taxon>Culter</taxon>
    </lineage>
</organism>
<feature type="region of interest" description="Disordered" evidence="12">
    <location>
        <begin position="61"/>
        <end position="106"/>
    </location>
</feature>
<dbReference type="GO" id="GO:0007346">
    <property type="term" value="P:regulation of mitotic cell cycle"/>
    <property type="evidence" value="ECO:0007669"/>
    <property type="project" value="TreeGrafter"/>
</dbReference>
<evidence type="ECO:0000256" key="2">
    <source>
        <dbReference type="ARBA" id="ARBA00012513"/>
    </source>
</evidence>
<keyword evidence="3 11" id="KW-0723">Serine/threonine-protein kinase</keyword>
<keyword evidence="5 10" id="KW-0547">Nucleotide-binding</keyword>
<evidence type="ECO:0000256" key="10">
    <source>
        <dbReference type="PROSITE-ProRule" id="PRU10141"/>
    </source>
</evidence>
<feature type="domain" description="Protein kinase" evidence="13">
    <location>
        <begin position="223"/>
        <end position="443"/>
    </location>
</feature>
<dbReference type="GO" id="GO:0005737">
    <property type="term" value="C:cytoplasm"/>
    <property type="evidence" value="ECO:0007669"/>
    <property type="project" value="TreeGrafter"/>
</dbReference>
<dbReference type="InterPro" id="IPR017441">
    <property type="entry name" value="Protein_kinase_ATP_BS"/>
</dbReference>
<feature type="region of interest" description="Disordered" evidence="12">
    <location>
        <begin position="420"/>
        <end position="443"/>
    </location>
</feature>
<comment type="catalytic activity">
    <reaction evidence="8">
        <text>L-threonyl-[protein] + ATP = O-phospho-L-threonyl-[protein] + ADP + H(+)</text>
        <dbReference type="Rhea" id="RHEA:46608"/>
        <dbReference type="Rhea" id="RHEA-COMP:11060"/>
        <dbReference type="Rhea" id="RHEA-COMP:11605"/>
        <dbReference type="ChEBI" id="CHEBI:15378"/>
        <dbReference type="ChEBI" id="CHEBI:30013"/>
        <dbReference type="ChEBI" id="CHEBI:30616"/>
        <dbReference type="ChEBI" id="CHEBI:61977"/>
        <dbReference type="ChEBI" id="CHEBI:456216"/>
        <dbReference type="EC" id="2.7.11.1"/>
    </reaction>
</comment>
<dbReference type="Proteomes" id="UP001479290">
    <property type="component" value="Unassembled WGS sequence"/>
</dbReference>
<dbReference type="PROSITE" id="PS00108">
    <property type="entry name" value="PROTEIN_KINASE_ST"/>
    <property type="match status" value="1"/>
</dbReference>
<evidence type="ECO:0000256" key="7">
    <source>
        <dbReference type="ARBA" id="ARBA00022840"/>
    </source>
</evidence>
<reference evidence="14 15" key="1">
    <citation type="submission" date="2024-05" db="EMBL/GenBank/DDBJ databases">
        <title>A high-quality chromosomal-level genome assembly of Topmouth culter (Culter alburnus).</title>
        <authorList>
            <person name="Zhao H."/>
        </authorList>
    </citation>
    <scope>NUCLEOTIDE SEQUENCE [LARGE SCALE GENOMIC DNA]</scope>
    <source>
        <strain evidence="14">CATC2023</strain>
        <tissue evidence="14">Muscle</tissue>
    </source>
</reference>
<evidence type="ECO:0000313" key="15">
    <source>
        <dbReference type="Proteomes" id="UP001479290"/>
    </source>
</evidence>
<dbReference type="Pfam" id="PF00069">
    <property type="entry name" value="Pkinase"/>
    <property type="match status" value="1"/>
</dbReference>
<name>A0AAW1ZIB7_CULAL</name>
<feature type="region of interest" description="Disordered" evidence="12">
    <location>
        <begin position="139"/>
        <end position="187"/>
    </location>
</feature>
<dbReference type="SMART" id="SM00220">
    <property type="entry name" value="S_TKc"/>
    <property type="match status" value="1"/>
</dbReference>
<dbReference type="PANTHER" id="PTHR22984:SF11">
    <property type="entry name" value="AURORA KINASE-RELATED"/>
    <property type="match status" value="1"/>
</dbReference>
<keyword evidence="6" id="KW-0418">Kinase</keyword>
<evidence type="ECO:0000256" key="9">
    <source>
        <dbReference type="ARBA" id="ARBA00048679"/>
    </source>
</evidence>
<evidence type="ECO:0000256" key="12">
    <source>
        <dbReference type="SAM" id="MobiDB-lite"/>
    </source>
</evidence>
<dbReference type="AlphaFoldDB" id="A0AAW1ZIB7"/>
<accession>A0AAW1ZIB7</accession>
<evidence type="ECO:0000256" key="3">
    <source>
        <dbReference type="ARBA" id="ARBA00022527"/>
    </source>
</evidence>
<dbReference type="SUPFAM" id="SSF56112">
    <property type="entry name" value="Protein kinase-like (PK-like)"/>
    <property type="match status" value="1"/>
</dbReference>
<comment type="caution">
    <text evidence="14">The sequence shown here is derived from an EMBL/GenBank/DDBJ whole genome shotgun (WGS) entry which is preliminary data.</text>
</comment>
<gene>
    <name evidence="14" type="ORF">ABG768_008258</name>
</gene>